<proteinExistence type="predicted"/>
<comment type="caution">
    <text evidence="1">The sequence shown here is derived from an EMBL/GenBank/DDBJ whole genome shotgun (WGS) entry which is preliminary data.</text>
</comment>
<organism evidence="1 2">
    <name type="scientific">Scutellospora calospora</name>
    <dbReference type="NCBI Taxonomy" id="85575"/>
    <lineage>
        <taxon>Eukaryota</taxon>
        <taxon>Fungi</taxon>
        <taxon>Fungi incertae sedis</taxon>
        <taxon>Mucoromycota</taxon>
        <taxon>Glomeromycotina</taxon>
        <taxon>Glomeromycetes</taxon>
        <taxon>Diversisporales</taxon>
        <taxon>Gigasporaceae</taxon>
        <taxon>Scutellospora</taxon>
    </lineage>
</organism>
<accession>A0ACA9KIY3</accession>
<dbReference type="Proteomes" id="UP000789860">
    <property type="component" value="Unassembled WGS sequence"/>
</dbReference>
<name>A0ACA9KIY3_9GLOM</name>
<dbReference type="EMBL" id="CAJVPM010001810">
    <property type="protein sequence ID" value="CAG8474320.1"/>
    <property type="molecule type" value="Genomic_DNA"/>
</dbReference>
<evidence type="ECO:0000313" key="2">
    <source>
        <dbReference type="Proteomes" id="UP000789860"/>
    </source>
</evidence>
<evidence type="ECO:0000313" key="1">
    <source>
        <dbReference type="EMBL" id="CAG8474320.1"/>
    </source>
</evidence>
<protein>
    <submittedName>
        <fullName evidence="1">9097_t:CDS:1</fullName>
    </submittedName>
</protein>
<gene>
    <name evidence="1" type="ORF">SCALOS_LOCUS2160</name>
</gene>
<reference evidence="1" key="1">
    <citation type="submission" date="2021-06" db="EMBL/GenBank/DDBJ databases">
        <authorList>
            <person name="Kallberg Y."/>
            <person name="Tangrot J."/>
            <person name="Rosling A."/>
        </authorList>
    </citation>
    <scope>NUCLEOTIDE SEQUENCE</scope>
    <source>
        <strain evidence="1">AU212A</strain>
    </source>
</reference>
<feature type="non-terminal residue" evidence="1">
    <location>
        <position position="1"/>
    </location>
</feature>
<sequence>TIGVLGELKSSISIAVSAYILSVAMFSLLLLSGVLTNEASVFSFSTTEFLNSNPPY</sequence>
<keyword evidence="2" id="KW-1185">Reference proteome</keyword>